<dbReference type="PANTHER" id="PTHR37753:SF1">
    <property type="entry name" value="OS01G0940600 PROTEIN"/>
    <property type="match status" value="1"/>
</dbReference>
<proteinExistence type="predicted"/>
<feature type="compositionally biased region" description="Acidic residues" evidence="1">
    <location>
        <begin position="110"/>
        <end position="119"/>
    </location>
</feature>
<dbReference type="PANTHER" id="PTHR37753">
    <property type="entry name" value="OS01G0940600 PROTEIN"/>
    <property type="match status" value="1"/>
</dbReference>
<feature type="region of interest" description="Disordered" evidence="1">
    <location>
        <begin position="107"/>
        <end position="147"/>
    </location>
</feature>
<reference evidence="3" key="1">
    <citation type="journal article" date="2013" name="J. Plant Res.">
        <title>Effect of fungi and light on seed germination of three Opuntia species from semiarid lands of central Mexico.</title>
        <authorList>
            <person name="Delgado-Sanchez P."/>
            <person name="Jimenez-Bremont J.F."/>
            <person name="Guerrero-Gonzalez Mde L."/>
            <person name="Flores J."/>
        </authorList>
    </citation>
    <scope>NUCLEOTIDE SEQUENCE</scope>
    <source>
        <tissue evidence="3">Cladode</tissue>
    </source>
</reference>
<feature type="compositionally biased region" description="Basic and acidic residues" evidence="1">
    <location>
        <begin position="120"/>
        <end position="135"/>
    </location>
</feature>
<dbReference type="EMBL" id="GISG01159588">
    <property type="protein sequence ID" value="MBA4649280.1"/>
    <property type="molecule type" value="Transcribed_RNA"/>
</dbReference>
<sequence>MAAFSISCKSLSLPPNPYPPYQPIKALPNSIFFPRLPPGSLSGELHRRRMRGLSMVTRAGPSTSQFIFAFAFPLTLLAITVVTAWRIGDKLDEKFLEELAMNEALREAEEYNDDDDDDDDKKVGEVGIQRKEEPALPRTRNRPKREV</sequence>
<evidence type="ECO:0000256" key="1">
    <source>
        <dbReference type="SAM" id="MobiDB-lite"/>
    </source>
</evidence>
<accession>A0A7C9DQI3</accession>
<keyword evidence="2" id="KW-1133">Transmembrane helix</keyword>
<protein>
    <submittedName>
        <fullName evidence="3">Uncharacterized protein</fullName>
    </submittedName>
</protein>
<keyword evidence="2" id="KW-0812">Transmembrane</keyword>
<evidence type="ECO:0000256" key="2">
    <source>
        <dbReference type="SAM" id="Phobius"/>
    </source>
</evidence>
<organism evidence="3">
    <name type="scientific">Opuntia streptacantha</name>
    <name type="common">Prickly pear cactus</name>
    <name type="synonym">Opuntia cardona</name>
    <dbReference type="NCBI Taxonomy" id="393608"/>
    <lineage>
        <taxon>Eukaryota</taxon>
        <taxon>Viridiplantae</taxon>
        <taxon>Streptophyta</taxon>
        <taxon>Embryophyta</taxon>
        <taxon>Tracheophyta</taxon>
        <taxon>Spermatophyta</taxon>
        <taxon>Magnoliopsida</taxon>
        <taxon>eudicotyledons</taxon>
        <taxon>Gunneridae</taxon>
        <taxon>Pentapetalae</taxon>
        <taxon>Caryophyllales</taxon>
        <taxon>Cactineae</taxon>
        <taxon>Cactaceae</taxon>
        <taxon>Opuntioideae</taxon>
        <taxon>Opuntia</taxon>
    </lineage>
</organism>
<reference evidence="3" key="2">
    <citation type="submission" date="2020-07" db="EMBL/GenBank/DDBJ databases">
        <authorList>
            <person name="Vera ALvarez R."/>
            <person name="Arias-Moreno D.M."/>
            <person name="Jimenez-Jacinto V."/>
            <person name="Jimenez-Bremont J.F."/>
            <person name="Swaminathan K."/>
            <person name="Moose S.P."/>
            <person name="Guerrero-Gonzalez M.L."/>
            <person name="Marino-Ramirez L."/>
            <person name="Landsman D."/>
            <person name="Rodriguez-Kessler M."/>
            <person name="Delgado-Sanchez P."/>
        </authorList>
    </citation>
    <scope>NUCLEOTIDE SEQUENCE</scope>
    <source>
        <tissue evidence="3">Cladode</tissue>
    </source>
</reference>
<dbReference type="AlphaFoldDB" id="A0A7C9DQI3"/>
<feature type="transmembrane region" description="Helical" evidence="2">
    <location>
        <begin position="66"/>
        <end position="85"/>
    </location>
</feature>
<keyword evidence="2" id="KW-0472">Membrane</keyword>
<name>A0A7C9DQI3_OPUST</name>
<evidence type="ECO:0000313" key="3">
    <source>
        <dbReference type="EMBL" id="MBA4649280.1"/>
    </source>
</evidence>